<feature type="compositionally biased region" description="Basic and acidic residues" evidence="1">
    <location>
        <begin position="373"/>
        <end position="383"/>
    </location>
</feature>
<name>A0AAN9UIZ7_9PEZI</name>
<proteinExistence type="predicted"/>
<feature type="region of interest" description="Disordered" evidence="1">
    <location>
        <begin position="161"/>
        <end position="413"/>
    </location>
</feature>
<feature type="compositionally biased region" description="Acidic residues" evidence="1">
    <location>
        <begin position="230"/>
        <end position="239"/>
    </location>
</feature>
<feature type="region of interest" description="Disordered" evidence="1">
    <location>
        <begin position="489"/>
        <end position="578"/>
    </location>
</feature>
<sequence length="578" mass="63253">MALAATYKQFLAAPDASLLANDASLHYVTTTTTFKGPADIIKVIKGSNGQLKKNKEDVLYAVEGQNALAVEVDTALEFFTSGGPYLPGLDDNFLADRKVYLAVTHFVSFDGQGKISQIRQTWDQGSLLKQLDIIGKTGRNWPIRDSKEQIRMIESCVKSGPVAVPQEPTDVPVRPRTNTANTANTANISRDPHASLSLFGPREDSDHSIATVISPKAGVKPRQRDFAEIFGDEPVEDPDSPSAGRRAASPSKAVAPKAGAGKNFQPSRLFDTENEDKSSPDDTRTPVRGYKPHPTKYNHFDFADGSDPNDAPRPGDPTFRRTKHSSQWDFEDFATPAKPKAKNARQQDARHWGPGDNEVFDSPQQRKPVQGKARRDAEAHFELIDDGVATGEPRPSRPRGSNHNSGLGLYQNNLYNDEGEAGAAFPAEEGSRALGVITNQKDHNRNFQPHWNMEDQSPAPDPQAKSQAAAIGEDRKKAVKMMDANWSSYDVSPSQKENQNQNGHRSLPGQNGSFKENNHDAPKERGIHIGGDGMGGSRGSNRAWFFGEDGEEEHNKAKPVPGRKQPAGMKSGGFDWDF</sequence>
<feature type="compositionally biased region" description="Low complexity" evidence="1">
    <location>
        <begin position="240"/>
        <end position="261"/>
    </location>
</feature>
<dbReference type="AlphaFoldDB" id="A0AAN9UIZ7"/>
<feature type="compositionally biased region" description="Low complexity" evidence="1">
    <location>
        <begin position="177"/>
        <end position="187"/>
    </location>
</feature>
<feature type="compositionally biased region" description="Polar residues" evidence="1">
    <location>
        <begin position="399"/>
        <end position="413"/>
    </location>
</feature>
<keyword evidence="3" id="KW-1185">Reference proteome</keyword>
<dbReference type="SUPFAM" id="SSF54427">
    <property type="entry name" value="NTF2-like"/>
    <property type="match status" value="1"/>
</dbReference>
<evidence type="ECO:0000256" key="1">
    <source>
        <dbReference type="SAM" id="MobiDB-lite"/>
    </source>
</evidence>
<comment type="caution">
    <text evidence="2">The sequence shown here is derived from an EMBL/GenBank/DDBJ whole genome shotgun (WGS) entry which is preliminary data.</text>
</comment>
<feature type="region of interest" description="Disordered" evidence="1">
    <location>
        <begin position="443"/>
        <end position="477"/>
    </location>
</feature>
<feature type="compositionally biased region" description="Basic and acidic residues" evidence="1">
    <location>
        <begin position="516"/>
        <end position="527"/>
    </location>
</feature>
<dbReference type="EMBL" id="JAKJXP020000088">
    <property type="protein sequence ID" value="KAK7747702.1"/>
    <property type="molecule type" value="Genomic_DNA"/>
</dbReference>
<reference evidence="2 3" key="1">
    <citation type="submission" date="2024-02" db="EMBL/GenBank/DDBJ databases">
        <title>De novo assembly and annotation of 12 fungi associated with fruit tree decline syndrome in Ontario, Canada.</title>
        <authorList>
            <person name="Sulman M."/>
            <person name="Ellouze W."/>
            <person name="Ilyukhin E."/>
        </authorList>
    </citation>
    <scope>NUCLEOTIDE SEQUENCE [LARGE SCALE GENOMIC DNA]</scope>
    <source>
        <strain evidence="2 3">M11/M66-122</strain>
    </source>
</reference>
<feature type="compositionally biased region" description="Polar residues" evidence="1">
    <location>
        <begin position="489"/>
        <end position="515"/>
    </location>
</feature>
<protein>
    <submittedName>
        <fullName evidence="2">Uncharacterized protein</fullName>
    </submittedName>
</protein>
<organism evidence="2 3">
    <name type="scientific">Diatrype stigma</name>
    <dbReference type="NCBI Taxonomy" id="117547"/>
    <lineage>
        <taxon>Eukaryota</taxon>
        <taxon>Fungi</taxon>
        <taxon>Dikarya</taxon>
        <taxon>Ascomycota</taxon>
        <taxon>Pezizomycotina</taxon>
        <taxon>Sordariomycetes</taxon>
        <taxon>Xylariomycetidae</taxon>
        <taxon>Xylariales</taxon>
        <taxon>Diatrypaceae</taxon>
        <taxon>Diatrype</taxon>
    </lineage>
</organism>
<feature type="compositionally biased region" description="Basic and acidic residues" evidence="1">
    <location>
        <begin position="275"/>
        <end position="285"/>
    </location>
</feature>
<feature type="compositionally biased region" description="Gly residues" evidence="1">
    <location>
        <begin position="528"/>
        <end position="538"/>
    </location>
</feature>
<gene>
    <name evidence="2" type="ORF">SLS62_008948</name>
</gene>
<dbReference type="InterPro" id="IPR032710">
    <property type="entry name" value="NTF2-like_dom_sf"/>
</dbReference>
<accession>A0AAN9UIZ7</accession>
<evidence type="ECO:0000313" key="2">
    <source>
        <dbReference type="EMBL" id="KAK7747702.1"/>
    </source>
</evidence>
<evidence type="ECO:0000313" key="3">
    <source>
        <dbReference type="Proteomes" id="UP001320420"/>
    </source>
</evidence>
<dbReference type="Gene3D" id="3.10.450.50">
    <property type="match status" value="1"/>
</dbReference>
<dbReference type="Proteomes" id="UP001320420">
    <property type="component" value="Unassembled WGS sequence"/>
</dbReference>